<sequence>MKTINVKYLFTVLLCTGLVLSCSNDDDAIVADDPQTPNPRVATPTSEVTSVSLNFAVSLDTYTDSSTCGDGNYFYQHSGEGSNGTFGDYSITLTYCGQPNSFNAYDLEVVIQDSNGDQITLSQAADSFIPEPVVNGVNQSPNDITDADGNSIHDADLLVLEVTHGTGSYSNAQGEFSTQLRQGLNVGAQNAAFAFSGRLTGL</sequence>
<dbReference type="EMBL" id="SSMC01000002">
    <property type="protein sequence ID" value="THD67380.1"/>
    <property type="molecule type" value="Genomic_DNA"/>
</dbReference>
<evidence type="ECO:0000256" key="1">
    <source>
        <dbReference type="SAM" id="SignalP"/>
    </source>
</evidence>
<name>A0A4S3LZ42_9FLAO</name>
<evidence type="ECO:0000313" key="3">
    <source>
        <dbReference type="Proteomes" id="UP000305939"/>
    </source>
</evidence>
<dbReference type="Proteomes" id="UP000305939">
    <property type="component" value="Unassembled WGS sequence"/>
</dbReference>
<feature type="signal peptide" evidence="1">
    <location>
        <begin position="1"/>
        <end position="21"/>
    </location>
</feature>
<comment type="caution">
    <text evidence="2">The sequence shown here is derived from an EMBL/GenBank/DDBJ whole genome shotgun (WGS) entry which is preliminary data.</text>
</comment>
<accession>A0A4S3LZ42</accession>
<proteinExistence type="predicted"/>
<dbReference type="OrthoDB" id="1415350at2"/>
<dbReference type="RefSeq" id="WP_136335586.1">
    <property type="nucleotide sequence ID" value="NZ_QXMP01000009.1"/>
</dbReference>
<organism evidence="2 3">
    <name type="scientific">Robertkochia marina</name>
    <dbReference type="NCBI Taxonomy" id="1227945"/>
    <lineage>
        <taxon>Bacteria</taxon>
        <taxon>Pseudomonadati</taxon>
        <taxon>Bacteroidota</taxon>
        <taxon>Flavobacteriia</taxon>
        <taxon>Flavobacteriales</taxon>
        <taxon>Flavobacteriaceae</taxon>
        <taxon>Robertkochia</taxon>
    </lineage>
</organism>
<feature type="chain" id="PRO_5020360666" evidence="1">
    <location>
        <begin position="22"/>
        <end position="202"/>
    </location>
</feature>
<dbReference type="AlphaFoldDB" id="A0A4S3LZ42"/>
<gene>
    <name evidence="2" type="ORF">E7Z59_06880</name>
</gene>
<protein>
    <submittedName>
        <fullName evidence="2">Uncharacterized protein</fullName>
    </submittedName>
</protein>
<keyword evidence="3" id="KW-1185">Reference proteome</keyword>
<dbReference type="PROSITE" id="PS51257">
    <property type="entry name" value="PROKAR_LIPOPROTEIN"/>
    <property type="match status" value="1"/>
</dbReference>
<reference evidence="2 3" key="1">
    <citation type="submission" date="2019-04" db="EMBL/GenBank/DDBJ databases">
        <title>Draft genome sequence of Robertkochia marina CC-AMO-30D.</title>
        <authorList>
            <person name="Hameed A."/>
            <person name="Lin S.-Y."/>
            <person name="Shahina M."/>
            <person name="Lai W.-A."/>
            <person name="Young C.-C."/>
        </authorList>
    </citation>
    <scope>NUCLEOTIDE SEQUENCE [LARGE SCALE GENOMIC DNA]</scope>
    <source>
        <strain evidence="2 3">CC-AMO-30D</strain>
    </source>
</reference>
<keyword evidence="1" id="KW-0732">Signal</keyword>
<evidence type="ECO:0000313" key="2">
    <source>
        <dbReference type="EMBL" id="THD67380.1"/>
    </source>
</evidence>